<feature type="non-terminal residue" evidence="2">
    <location>
        <position position="412"/>
    </location>
</feature>
<proteinExistence type="predicted"/>
<evidence type="ECO:0000313" key="2">
    <source>
        <dbReference type="EMBL" id="KAF0745927.1"/>
    </source>
</evidence>
<comment type="caution">
    <text evidence="2">The sequence shown here is derived from an EMBL/GenBank/DDBJ whole genome shotgun (WGS) entry which is preliminary data.</text>
</comment>
<feature type="domain" description="Transposable element P transposase-like RNase H" evidence="1">
    <location>
        <begin position="295"/>
        <end position="411"/>
    </location>
</feature>
<evidence type="ECO:0000313" key="3">
    <source>
        <dbReference type="Proteomes" id="UP000478052"/>
    </source>
</evidence>
<evidence type="ECO:0000259" key="1">
    <source>
        <dbReference type="Pfam" id="PF21787"/>
    </source>
</evidence>
<dbReference type="EMBL" id="VUJU01007394">
    <property type="protein sequence ID" value="KAF0745927.1"/>
    <property type="molecule type" value="Genomic_DNA"/>
</dbReference>
<dbReference type="OrthoDB" id="6631075at2759"/>
<reference evidence="2 3" key="1">
    <citation type="submission" date="2019-08" db="EMBL/GenBank/DDBJ databases">
        <title>Whole genome of Aphis craccivora.</title>
        <authorList>
            <person name="Voronova N.V."/>
            <person name="Shulinski R.S."/>
            <person name="Bandarenka Y.V."/>
            <person name="Zhorov D.G."/>
            <person name="Warner D."/>
        </authorList>
    </citation>
    <scope>NUCLEOTIDE SEQUENCE [LARGE SCALE GENOMIC DNA]</scope>
    <source>
        <strain evidence="2">180601</strain>
        <tissue evidence="2">Whole Body</tissue>
    </source>
</reference>
<dbReference type="Pfam" id="PF21787">
    <property type="entry name" value="TNP-like_RNaseH_N"/>
    <property type="match status" value="1"/>
</dbReference>
<gene>
    <name evidence="2" type="ORF">FWK35_00024319</name>
</gene>
<protein>
    <recommendedName>
        <fullName evidence="1">Transposable element P transposase-like RNase H domain-containing protein</fullName>
    </recommendedName>
</protein>
<sequence>MFSQTIKTFDKQPFCTDSMRSHHFPNPHADFHNIDANEVENDRSPGTNHLKCNVIPTLYLPVILSNPDTPKATVVAVPSVDLDLCGKCPNDNVVSSTPNTNVRKAIVKPSIVLDLSGVQELDGDLINLIGDANSLSLHEMSINDNDIKSKSVDAIKNANRSITVSKKRHRHSGFLKNINVRRVVDLTPKCRHLYKNALYFQRQMTNANVKKAIFKDRLTAATKFSNVFNDKISNKMTVAGALFTRLQLRETKKEKRGRRFTRDEKVPQCYRLLSKLFTLPSRKTLSSLLSNVPINTGINHILMKVLKSNVEKLPPSQKYCSLLFDEMSISAELHYNEHLDGIEGFEDYGYERTQKFANHALVFMVRGITKKYKQPIAYFFCQGSTNSHRLSKIIKDVICEVYSTGLHVVATI</sequence>
<dbReference type="AlphaFoldDB" id="A0A6G0XZB0"/>
<name>A0A6G0XZB0_APHCR</name>
<keyword evidence="3" id="KW-1185">Reference proteome</keyword>
<dbReference type="InterPro" id="IPR048365">
    <property type="entry name" value="TNP-like_RNaseH_N"/>
</dbReference>
<accession>A0A6G0XZB0</accession>
<dbReference type="Proteomes" id="UP000478052">
    <property type="component" value="Unassembled WGS sequence"/>
</dbReference>
<organism evidence="2 3">
    <name type="scientific">Aphis craccivora</name>
    <name type="common">Cowpea aphid</name>
    <dbReference type="NCBI Taxonomy" id="307492"/>
    <lineage>
        <taxon>Eukaryota</taxon>
        <taxon>Metazoa</taxon>
        <taxon>Ecdysozoa</taxon>
        <taxon>Arthropoda</taxon>
        <taxon>Hexapoda</taxon>
        <taxon>Insecta</taxon>
        <taxon>Pterygota</taxon>
        <taxon>Neoptera</taxon>
        <taxon>Paraneoptera</taxon>
        <taxon>Hemiptera</taxon>
        <taxon>Sternorrhyncha</taxon>
        <taxon>Aphidomorpha</taxon>
        <taxon>Aphidoidea</taxon>
        <taxon>Aphididae</taxon>
        <taxon>Aphidini</taxon>
        <taxon>Aphis</taxon>
        <taxon>Aphis</taxon>
    </lineage>
</organism>